<comment type="caution">
    <text evidence="8">Lacks conserved residue(s) required for the propagation of feature annotation.</text>
</comment>
<dbReference type="AlphaFoldDB" id="A0A1I3T7H7"/>
<dbReference type="InterPro" id="IPR017860">
    <property type="entry name" value="Peptidase_M22_CS"/>
</dbReference>
<name>A0A1I3T7H7_9PLAN</name>
<dbReference type="EMBL" id="FOQD01000028">
    <property type="protein sequence ID" value="SFJ66935.1"/>
    <property type="molecule type" value="Genomic_DNA"/>
</dbReference>
<evidence type="ECO:0000256" key="6">
    <source>
        <dbReference type="ARBA" id="ARBA00023315"/>
    </source>
</evidence>
<dbReference type="Proteomes" id="UP000199518">
    <property type="component" value="Unassembled WGS sequence"/>
</dbReference>
<evidence type="ECO:0000256" key="3">
    <source>
        <dbReference type="ARBA" id="ARBA00022694"/>
    </source>
</evidence>
<feature type="binding site" evidence="8">
    <location>
        <position position="187"/>
    </location>
    <ligand>
        <name>substrate</name>
    </ligand>
</feature>
<keyword evidence="1 8" id="KW-0963">Cytoplasm</keyword>
<keyword evidence="6 8" id="KW-0012">Acyltransferase</keyword>
<evidence type="ECO:0000256" key="7">
    <source>
        <dbReference type="ARBA" id="ARBA00048117"/>
    </source>
</evidence>
<protein>
    <recommendedName>
        <fullName evidence="8">tRNA N6-adenosine threonylcarbamoyltransferase</fullName>
        <ecNumber evidence="8">2.3.1.234</ecNumber>
    </recommendedName>
    <alternativeName>
        <fullName evidence="8">N6-L-threonylcarbamoyladenine synthase</fullName>
        <shortName evidence="8">t(6)A synthase</shortName>
    </alternativeName>
    <alternativeName>
        <fullName evidence="8">t(6)A37 threonylcarbamoyladenosine biosynthesis protein TsaD</fullName>
    </alternativeName>
    <alternativeName>
        <fullName evidence="8">tRNA threonylcarbamoyladenosine biosynthesis protein TsaD</fullName>
    </alternativeName>
</protein>
<dbReference type="STRING" id="1576369.SAMN05421753_12818"/>
<dbReference type="Gene3D" id="3.30.420.40">
    <property type="match status" value="2"/>
</dbReference>
<organism evidence="10 11">
    <name type="scientific">Planctomicrobium piriforme</name>
    <dbReference type="NCBI Taxonomy" id="1576369"/>
    <lineage>
        <taxon>Bacteria</taxon>
        <taxon>Pseudomonadati</taxon>
        <taxon>Planctomycetota</taxon>
        <taxon>Planctomycetia</taxon>
        <taxon>Planctomycetales</taxon>
        <taxon>Planctomycetaceae</taxon>
        <taxon>Planctomicrobium</taxon>
    </lineage>
</organism>
<evidence type="ECO:0000313" key="10">
    <source>
        <dbReference type="EMBL" id="SFJ66935.1"/>
    </source>
</evidence>
<dbReference type="PANTHER" id="PTHR11735">
    <property type="entry name" value="TRNA N6-ADENOSINE THREONYLCARBAMOYLTRANSFERASE"/>
    <property type="match status" value="1"/>
</dbReference>
<dbReference type="InterPro" id="IPR022450">
    <property type="entry name" value="TsaD"/>
</dbReference>
<proteinExistence type="inferred from homology"/>
<comment type="function">
    <text evidence="8">Required for the formation of a threonylcarbamoyl group on adenosine at position 37 (t(6)A37) in tRNAs that read codons beginning with adenine. Is involved in the transfer of the threonylcarbamoyl moiety of threonylcarbamoyl-AMP (TC-AMP) to the N6 group of A37, together with TsaE and TsaB. TsaD likely plays a direct catalytic role in this reaction.</text>
</comment>
<keyword evidence="5 8" id="KW-0408">Iron</keyword>
<evidence type="ECO:0000256" key="4">
    <source>
        <dbReference type="ARBA" id="ARBA00022723"/>
    </source>
</evidence>
<dbReference type="GO" id="GO:0002949">
    <property type="term" value="P:tRNA threonylcarbamoyladenosine modification"/>
    <property type="evidence" value="ECO:0007669"/>
    <property type="project" value="UniProtKB-UniRule"/>
</dbReference>
<accession>A0A1I3T7H7</accession>
<keyword evidence="3 8" id="KW-0819">tRNA processing</keyword>
<dbReference type="NCBIfam" id="TIGR03723">
    <property type="entry name" value="T6A_TsaD_YgjD"/>
    <property type="match status" value="1"/>
</dbReference>
<evidence type="ECO:0000256" key="5">
    <source>
        <dbReference type="ARBA" id="ARBA00023004"/>
    </source>
</evidence>
<sequence length="363" mass="38257">MEPVSQSASHSSPAGDRQPCGLLLAIESSCDETAAAVVDRSGQVLSSIVASQDELHARFGGVVPEIASRAHLERILPVIDEALKRAGKTLADLNAVAVMTEPGLVGSLLVGVTAAKTLAMVLDVPLVAVNHIHAHLYACRMQAGRDIFPAIGLVVSGGHTNLYDCASAISYTLLGSTIDDAAGEAFDKAAAMLGLPYPGGPWIAKAALTGNPRAYDFPRSFLRDERLAFSFSGLKTAVRYAAFGQPGTLNPPPPLTPERIADLAASFQEAAVDILVAKCRQALKRYGRRSLCIGGGVAANQRLRERLEELARKDRIEIVVAPLSLCTDNAAMGAIAWELLQAGQVSPLDVDVTPGLVRHREGS</sequence>
<evidence type="ECO:0000256" key="2">
    <source>
        <dbReference type="ARBA" id="ARBA00022679"/>
    </source>
</evidence>
<feature type="binding site" evidence="8">
    <location>
        <position position="131"/>
    </location>
    <ligand>
        <name>Fe cation</name>
        <dbReference type="ChEBI" id="CHEBI:24875"/>
    </ligand>
</feature>
<evidence type="ECO:0000256" key="8">
    <source>
        <dbReference type="HAMAP-Rule" id="MF_01445"/>
    </source>
</evidence>
<dbReference type="OrthoDB" id="9806197at2"/>
<comment type="cofactor">
    <cofactor evidence="8">
        <name>Fe(2+)</name>
        <dbReference type="ChEBI" id="CHEBI:29033"/>
    </cofactor>
    <text evidence="8">Binds 1 Fe(2+) ion per subunit.</text>
</comment>
<comment type="catalytic activity">
    <reaction evidence="7 8">
        <text>L-threonylcarbamoyladenylate + adenosine(37) in tRNA = N(6)-L-threonylcarbamoyladenosine(37) in tRNA + AMP + H(+)</text>
        <dbReference type="Rhea" id="RHEA:37059"/>
        <dbReference type="Rhea" id="RHEA-COMP:10162"/>
        <dbReference type="Rhea" id="RHEA-COMP:10163"/>
        <dbReference type="ChEBI" id="CHEBI:15378"/>
        <dbReference type="ChEBI" id="CHEBI:73682"/>
        <dbReference type="ChEBI" id="CHEBI:74411"/>
        <dbReference type="ChEBI" id="CHEBI:74418"/>
        <dbReference type="ChEBI" id="CHEBI:456215"/>
        <dbReference type="EC" id="2.3.1.234"/>
    </reaction>
</comment>
<dbReference type="EC" id="2.3.1.234" evidence="8"/>
<keyword evidence="4 8" id="KW-0479">Metal-binding</keyword>
<dbReference type="FunFam" id="3.30.420.40:FF:000012">
    <property type="entry name" value="tRNA N6-adenosine threonylcarbamoyltransferase"/>
    <property type="match status" value="1"/>
</dbReference>
<feature type="binding site" evidence="8">
    <location>
        <position position="135"/>
    </location>
    <ligand>
        <name>Fe cation</name>
        <dbReference type="ChEBI" id="CHEBI:24875"/>
    </ligand>
</feature>
<dbReference type="NCBIfam" id="TIGR00329">
    <property type="entry name" value="gcp_kae1"/>
    <property type="match status" value="1"/>
</dbReference>
<dbReference type="InterPro" id="IPR043129">
    <property type="entry name" value="ATPase_NBD"/>
</dbReference>
<keyword evidence="11" id="KW-1185">Reference proteome</keyword>
<feature type="binding site" evidence="8">
    <location>
        <position position="200"/>
    </location>
    <ligand>
        <name>substrate</name>
    </ligand>
</feature>
<feature type="domain" description="Gcp-like" evidence="9">
    <location>
        <begin position="43"/>
        <end position="334"/>
    </location>
</feature>
<dbReference type="GO" id="GO:0061711">
    <property type="term" value="F:tRNA N(6)-L-threonylcarbamoyladenine synthase activity"/>
    <property type="evidence" value="ECO:0007669"/>
    <property type="project" value="UniProtKB-EC"/>
</dbReference>
<dbReference type="GO" id="GO:0005506">
    <property type="term" value="F:iron ion binding"/>
    <property type="evidence" value="ECO:0007669"/>
    <property type="project" value="UniProtKB-UniRule"/>
</dbReference>
<evidence type="ECO:0000313" key="11">
    <source>
        <dbReference type="Proteomes" id="UP000199518"/>
    </source>
</evidence>
<dbReference type="InterPro" id="IPR000905">
    <property type="entry name" value="Gcp-like_dom"/>
</dbReference>
<gene>
    <name evidence="8" type="primary">tsaD</name>
    <name evidence="10" type="ORF">SAMN05421753_12818</name>
</gene>
<evidence type="ECO:0000259" key="9">
    <source>
        <dbReference type="Pfam" id="PF00814"/>
    </source>
</evidence>
<reference evidence="11" key="1">
    <citation type="submission" date="2016-10" db="EMBL/GenBank/DDBJ databases">
        <authorList>
            <person name="Varghese N."/>
            <person name="Submissions S."/>
        </authorList>
    </citation>
    <scope>NUCLEOTIDE SEQUENCE [LARGE SCALE GENOMIC DNA]</scope>
    <source>
        <strain evidence="11">DSM 26348</strain>
    </source>
</reference>
<dbReference type="InterPro" id="IPR017861">
    <property type="entry name" value="KAE1/TsaD"/>
</dbReference>
<dbReference type="RefSeq" id="WP_092057097.1">
    <property type="nucleotide sequence ID" value="NZ_FOQD01000028.1"/>
</dbReference>
<evidence type="ECO:0000256" key="1">
    <source>
        <dbReference type="ARBA" id="ARBA00022490"/>
    </source>
</evidence>
<feature type="binding site" evidence="8">
    <location>
        <position position="328"/>
    </location>
    <ligand>
        <name>Fe cation</name>
        <dbReference type="ChEBI" id="CHEBI:24875"/>
    </ligand>
</feature>
<keyword evidence="2 8" id="KW-0808">Transferase</keyword>
<comment type="similarity">
    <text evidence="8">Belongs to the KAE1 / TsaD family.</text>
</comment>
<dbReference type="CDD" id="cd24133">
    <property type="entry name" value="ASKHA_NBD_TsaD_bac"/>
    <property type="match status" value="1"/>
</dbReference>
<dbReference type="Pfam" id="PF00814">
    <property type="entry name" value="TsaD"/>
    <property type="match status" value="1"/>
</dbReference>
<dbReference type="PRINTS" id="PR00789">
    <property type="entry name" value="OSIALOPTASE"/>
</dbReference>
<dbReference type="PANTHER" id="PTHR11735:SF6">
    <property type="entry name" value="TRNA N6-ADENOSINE THREONYLCARBAMOYLTRANSFERASE, MITOCHONDRIAL"/>
    <property type="match status" value="1"/>
</dbReference>
<dbReference type="FunFam" id="3.30.420.40:FF:000040">
    <property type="entry name" value="tRNA N6-adenosine threonylcarbamoyltransferase"/>
    <property type="match status" value="1"/>
</dbReference>
<dbReference type="GO" id="GO:0005737">
    <property type="term" value="C:cytoplasm"/>
    <property type="evidence" value="ECO:0007669"/>
    <property type="project" value="UniProtKB-SubCell"/>
</dbReference>
<dbReference type="HAMAP" id="MF_01445">
    <property type="entry name" value="TsaD"/>
    <property type="match status" value="1"/>
</dbReference>
<feature type="binding site" evidence="8">
    <location>
        <begin position="154"/>
        <end position="158"/>
    </location>
    <ligand>
        <name>substrate</name>
    </ligand>
</feature>
<dbReference type="SUPFAM" id="SSF53067">
    <property type="entry name" value="Actin-like ATPase domain"/>
    <property type="match status" value="2"/>
</dbReference>
<feature type="binding site" evidence="8">
    <location>
        <position position="300"/>
    </location>
    <ligand>
        <name>substrate</name>
    </ligand>
</feature>
<comment type="subcellular location">
    <subcellularLocation>
        <location evidence="8">Cytoplasm</location>
    </subcellularLocation>
</comment>
<dbReference type="PROSITE" id="PS01016">
    <property type="entry name" value="GLYCOPROTEASE"/>
    <property type="match status" value="1"/>
</dbReference>